<feature type="compositionally biased region" description="Polar residues" evidence="8">
    <location>
        <begin position="38"/>
        <end position="47"/>
    </location>
</feature>
<keyword evidence="4 9" id="KW-0812">Transmembrane</keyword>
<dbReference type="EMBL" id="GL433846">
    <property type="protein sequence ID" value="EFN54961.1"/>
    <property type="molecule type" value="Genomic_DNA"/>
</dbReference>
<keyword evidence="5" id="KW-0029">Amino-acid transport</keyword>
<evidence type="ECO:0000256" key="6">
    <source>
        <dbReference type="ARBA" id="ARBA00022989"/>
    </source>
</evidence>
<dbReference type="Proteomes" id="UP000008141">
    <property type="component" value="Unassembled WGS sequence"/>
</dbReference>
<evidence type="ECO:0000256" key="1">
    <source>
        <dbReference type="ARBA" id="ARBA00004141"/>
    </source>
</evidence>
<feature type="transmembrane region" description="Helical" evidence="9">
    <location>
        <begin position="236"/>
        <end position="254"/>
    </location>
</feature>
<evidence type="ECO:0000256" key="7">
    <source>
        <dbReference type="ARBA" id="ARBA00023136"/>
    </source>
</evidence>
<evidence type="ECO:0000259" key="10">
    <source>
        <dbReference type="Pfam" id="PF01490"/>
    </source>
</evidence>
<feature type="transmembrane region" description="Helical" evidence="9">
    <location>
        <begin position="423"/>
        <end position="448"/>
    </location>
</feature>
<gene>
    <name evidence="11" type="ORF">CHLNCDRAFT_134730</name>
</gene>
<dbReference type="InterPro" id="IPR013057">
    <property type="entry name" value="AA_transpt_TM"/>
</dbReference>
<proteinExistence type="inferred from homology"/>
<dbReference type="KEGG" id="cvr:CHLNCDRAFT_134730"/>
<feature type="transmembrane region" description="Helical" evidence="9">
    <location>
        <begin position="137"/>
        <end position="157"/>
    </location>
</feature>
<name>E1ZGM5_CHLVA</name>
<dbReference type="PANTHER" id="PTHR22950:SF458">
    <property type="entry name" value="SODIUM-COUPLED NEUTRAL AMINO ACID TRANSPORTER 11-RELATED"/>
    <property type="match status" value="1"/>
</dbReference>
<dbReference type="OMA" id="MTYISIA"/>
<keyword evidence="3" id="KW-0813">Transport</keyword>
<dbReference type="PANTHER" id="PTHR22950">
    <property type="entry name" value="AMINO ACID TRANSPORTER"/>
    <property type="match status" value="1"/>
</dbReference>
<evidence type="ECO:0000256" key="5">
    <source>
        <dbReference type="ARBA" id="ARBA00022970"/>
    </source>
</evidence>
<feature type="transmembrane region" description="Helical" evidence="9">
    <location>
        <begin position="86"/>
        <end position="116"/>
    </location>
</feature>
<feature type="transmembrane region" description="Helical" evidence="9">
    <location>
        <begin position="313"/>
        <end position="342"/>
    </location>
</feature>
<organism evidence="12">
    <name type="scientific">Chlorella variabilis</name>
    <name type="common">Green alga</name>
    <dbReference type="NCBI Taxonomy" id="554065"/>
    <lineage>
        <taxon>Eukaryota</taxon>
        <taxon>Viridiplantae</taxon>
        <taxon>Chlorophyta</taxon>
        <taxon>core chlorophytes</taxon>
        <taxon>Trebouxiophyceae</taxon>
        <taxon>Chlorellales</taxon>
        <taxon>Chlorellaceae</taxon>
        <taxon>Chlorella clade</taxon>
        <taxon>Chlorella</taxon>
    </lineage>
</organism>
<reference evidence="11 12" key="1">
    <citation type="journal article" date="2010" name="Plant Cell">
        <title>The Chlorella variabilis NC64A genome reveals adaptation to photosymbiosis, coevolution with viruses, and cryptic sex.</title>
        <authorList>
            <person name="Blanc G."/>
            <person name="Duncan G."/>
            <person name="Agarkova I."/>
            <person name="Borodovsky M."/>
            <person name="Gurnon J."/>
            <person name="Kuo A."/>
            <person name="Lindquist E."/>
            <person name="Lucas S."/>
            <person name="Pangilinan J."/>
            <person name="Polle J."/>
            <person name="Salamov A."/>
            <person name="Terry A."/>
            <person name="Yamada T."/>
            <person name="Dunigan D.D."/>
            <person name="Grigoriev I.V."/>
            <person name="Claverie J.M."/>
            <person name="Van Etten J.L."/>
        </authorList>
    </citation>
    <scope>NUCLEOTIDE SEQUENCE [LARGE SCALE GENOMIC DNA]</scope>
    <source>
        <strain evidence="11 12">NC64A</strain>
    </source>
</reference>
<feature type="transmembrane region" description="Helical" evidence="9">
    <location>
        <begin position="275"/>
        <end position="293"/>
    </location>
</feature>
<keyword evidence="7 9" id="KW-0472">Membrane</keyword>
<dbReference type="Pfam" id="PF01490">
    <property type="entry name" value="Aa_trans"/>
    <property type="match status" value="1"/>
</dbReference>
<dbReference type="FunCoup" id="E1ZGM5">
    <property type="interactions" value="577"/>
</dbReference>
<keyword evidence="6 9" id="KW-1133">Transmembrane helix</keyword>
<dbReference type="InParanoid" id="E1ZGM5"/>
<evidence type="ECO:0000256" key="4">
    <source>
        <dbReference type="ARBA" id="ARBA00022692"/>
    </source>
</evidence>
<feature type="compositionally biased region" description="Low complexity" evidence="8">
    <location>
        <begin position="23"/>
        <end position="32"/>
    </location>
</feature>
<comment type="similarity">
    <text evidence="2">Belongs to the amino acid/polyamine transporter 2 family.</text>
</comment>
<keyword evidence="12" id="KW-1185">Reference proteome</keyword>
<dbReference type="GO" id="GO:0016020">
    <property type="term" value="C:membrane"/>
    <property type="evidence" value="ECO:0007669"/>
    <property type="project" value="UniProtKB-SubCell"/>
</dbReference>
<feature type="transmembrane region" description="Helical" evidence="9">
    <location>
        <begin position="363"/>
        <end position="383"/>
    </location>
</feature>
<accession>E1ZGM5</accession>
<protein>
    <recommendedName>
        <fullName evidence="10">Amino acid transporter transmembrane domain-containing protein</fullName>
    </recommendedName>
</protein>
<feature type="domain" description="Amino acid transporter transmembrane" evidence="10">
    <location>
        <begin position="60"/>
        <end position="442"/>
    </location>
</feature>
<feature type="transmembrane region" description="Helical" evidence="9">
    <location>
        <begin position="194"/>
        <end position="216"/>
    </location>
</feature>
<dbReference type="STRING" id="554065.E1ZGM5"/>
<dbReference type="GO" id="GO:0015179">
    <property type="term" value="F:L-amino acid transmembrane transporter activity"/>
    <property type="evidence" value="ECO:0007669"/>
    <property type="project" value="TreeGrafter"/>
</dbReference>
<dbReference type="eggNOG" id="KOG1304">
    <property type="taxonomic scope" value="Eukaryota"/>
</dbReference>
<comment type="subcellular location">
    <subcellularLocation>
        <location evidence="1">Membrane</location>
        <topology evidence="1">Multi-pass membrane protein</topology>
    </subcellularLocation>
</comment>
<dbReference type="AlphaFoldDB" id="E1ZGM5"/>
<sequence length="453" mass="47725">MAGKPSEAAPLLIQVCTACGAASSPAQSGAPGVELSARTETAGGSSQPPAGTPAALGTPWGITTALLLADMFGIGSLALPGVFARLGWLVSVSLLVAFALGCGYLGILFSKLAVAVPSAQSMDEIGAAAMGKTGKRLVYALAGSAIVVDPIALHIVSMLAVQQIFPALGTLAASAVVAACMLPLAQIQSIHDAAWLSLVATVCMICAVLATLFKLLAIEGSQWDATSLLPPPGTRGIEGLIAALCLCFAFGGQVNWMRYISSMQHREDFRFSAELADATFSVFYVLISVVGYSKLGPNFDHSKPITSVLPWDWWTVVINTALLIRCLVAYVLNANVFSDLFCRLGRPWLSKLEDASPRMGRRASWALVSCSCVIMSFLVAYAVPKFDLVLAVIAVVGDVAAPYTLPALFGLKLLPDLHRWERWLLKTLVAVSVLFALFGGYAALYTLLETLAD</sequence>
<feature type="transmembrane region" description="Helical" evidence="9">
    <location>
        <begin position="389"/>
        <end position="411"/>
    </location>
</feature>
<dbReference type="OrthoDB" id="40134at2759"/>
<evidence type="ECO:0000256" key="9">
    <source>
        <dbReference type="SAM" id="Phobius"/>
    </source>
</evidence>
<feature type="transmembrane region" description="Helical" evidence="9">
    <location>
        <begin position="163"/>
        <end position="182"/>
    </location>
</feature>
<evidence type="ECO:0000256" key="3">
    <source>
        <dbReference type="ARBA" id="ARBA00022448"/>
    </source>
</evidence>
<evidence type="ECO:0000256" key="2">
    <source>
        <dbReference type="ARBA" id="ARBA00008066"/>
    </source>
</evidence>
<feature type="region of interest" description="Disordered" evidence="8">
    <location>
        <begin position="23"/>
        <end position="53"/>
    </location>
</feature>
<evidence type="ECO:0000313" key="11">
    <source>
        <dbReference type="EMBL" id="EFN54961.1"/>
    </source>
</evidence>
<evidence type="ECO:0000256" key="8">
    <source>
        <dbReference type="SAM" id="MobiDB-lite"/>
    </source>
</evidence>
<evidence type="ECO:0000313" key="12">
    <source>
        <dbReference type="Proteomes" id="UP000008141"/>
    </source>
</evidence>
<dbReference type="RefSeq" id="XP_005847063.1">
    <property type="nucleotide sequence ID" value="XM_005847001.1"/>
</dbReference>
<dbReference type="GeneID" id="17354244"/>